<dbReference type="Proteomes" id="UP000050454">
    <property type="component" value="Unassembled WGS sequence"/>
</dbReference>
<dbReference type="Gene3D" id="1.10.150.20">
    <property type="entry name" value="5' to 3' exonuclease, C-terminal subdomain"/>
    <property type="match status" value="1"/>
</dbReference>
<accession>A0A0P7BLN5</accession>
<proteinExistence type="predicted"/>
<keyword evidence="1" id="KW-0175">Coiled coil</keyword>
<organism evidence="2 3">
    <name type="scientific">Jiulongibacter sediminis</name>
    <dbReference type="NCBI Taxonomy" id="1605367"/>
    <lineage>
        <taxon>Bacteria</taxon>
        <taxon>Pseudomonadati</taxon>
        <taxon>Bacteroidota</taxon>
        <taxon>Cytophagia</taxon>
        <taxon>Cytophagales</taxon>
        <taxon>Leadbetterellaceae</taxon>
        <taxon>Jiulongibacter</taxon>
    </lineage>
</organism>
<evidence type="ECO:0000313" key="2">
    <source>
        <dbReference type="EMBL" id="KPM48160.1"/>
    </source>
</evidence>
<evidence type="ECO:0000256" key="1">
    <source>
        <dbReference type="SAM" id="Coils"/>
    </source>
</evidence>
<dbReference type="PATRIC" id="fig|1605367.3.peg.3899"/>
<dbReference type="STRING" id="1605367.AFM12_12455"/>
<dbReference type="AlphaFoldDB" id="A0A0P7BLN5"/>
<comment type="caution">
    <text evidence="2">The sequence shown here is derived from an EMBL/GenBank/DDBJ whole genome shotgun (WGS) entry which is preliminary data.</text>
</comment>
<feature type="coiled-coil region" evidence="1">
    <location>
        <begin position="17"/>
        <end position="44"/>
    </location>
</feature>
<evidence type="ECO:0008006" key="4">
    <source>
        <dbReference type="Google" id="ProtNLM"/>
    </source>
</evidence>
<sequence length="155" mass="16483">MNFLEGELEACRKNKVSRAATADMDGLKAKISKLEADLDACNKAKLAAAATGAVSGTAVAGVASLASDKPKKKDDLKVVEGIGPKIEGLCHDAGIYTFADLANASAETIKGILSNAGPRFQMHDPTTWPKQAELARDGKWDELKAWQDELDKGRQ</sequence>
<gene>
    <name evidence="2" type="ORF">AFM12_12455</name>
</gene>
<reference evidence="2 3" key="1">
    <citation type="submission" date="2015-07" db="EMBL/GenBank/DDBJ databases">
        <title>The draft genome sequence of Leadbetterella sp. JN14-9.</title>
        <authorList>
            <person name="Liu Y."/>
            <person name="Du J."/>
            <person name="Shao Z."/>
        </authorList>
    </citation>
    <scope>NUCLEOTIDE SEQUENCE [LARGE SCALE GENOMIC DNA]</scope>
    <source>
        <strain evidence="2 3">JN14-9</strain>
    </source>
</reference>
<name>A0A0P7BLN5_9BACT</name>
<dbReference type="EMBL" id="LGTQ01000009">
    <property type="protein sequence ID" value="KPM48160.1"/>
    <property type="molecule type" value="Genomic_DNA"/>
</dbReference>
<evidence type="ECO:0000313" key="3">
    <source>
        <dbReference type="Proteomes" id="UP000050454"/>
    </source>
</evidence>
<protein>
    <recommendedName>
        <fullName evidence="4">LSU ribosomal protein L21p</fullName>
    </recommendedName>
</protein>
<keyword evidence="3" id="KW-1185">Reference proteome</keyword>